<name>T0BCU1_ALIAG</name>
<dbReference type="KEGG" id="aaco:K1I37_04300"/>
<evidence type="ECO:0000313" key="3">
    <source>
        <dbReference type="Proteomes" id="UP000829401"/>
    </source>
</evidence>
<keyword evidence="3" id="KW-1185">Reference proteome</keyword>
<protein>
    <submittedName>
        <fullName evidence="2">YpdA family putative bacillithiol disulfide reductase</fullName>
    </submittedName>
</protein>
<dbReference type="Pfam" id="PF13738">
    <property type="entry name" value="Pyr_redox_3"/>
    <property type="match status" value="1"/>
</dbReference>
<accession>T0BCU1</accession>
<dbReference type="InterPro" id="IPR050982">
    <property type="entry name" value="Auxin_biosynth/cation_transpt"/>
</dbReference>
<evidence type="ECO:0000313" key="2">
    <source>
        <dbReference type="EMBL" id="UNO49759.1"/>
    </source>
</evidence>
<dbReference type="GO" id="GO:0050660">
    <property type="term" value="F:flavin adenine dinucleotide binding"/>
    <property type="evidence" value="ECO:0007669"/>
    <property type="project" value="TreeGrafter"/>
</dbReference>
<dbReference type="Proteomes" id="UP000829401">
    <property type="component" value="Chromosome"/>
</dbReference>
<proteinExistence type="predicted"/>
<dbReference type="SUPFAM" id="SSF51905">
    <property type="entry name" value="FAD/NAD(P)-binding domain"/>
    <property type="match status" value="1"/>
</dbReference>
<evidence type="ECO:0000256" key="1">
    <source>
        <dbReference type="ARBA" id="ARBA00023002"/>
    </source>
</evidence>
<gene>
    <name evidence="2" type="ORF">K1I37_04300</name>
</gene>
<reference evidence="3" key="1">
    <citation type="journal article" date="2022" name="G3 (Bethesda)">
        <title>Unveiling the complete genome sequence of Alicyclobacillus acidoterrestris DSM 3922T, a taint-producing strain.</title>
        <authorList>
            <person name="Leonardo I.C."/>
            <person name="Barreto Crespo M.T."/>
            <person name="Gaspar F.B."/>
        </authorList>
    </citation>
    <scope>NUCLEOTIDE SEQUENCE [LARGE SCALE GENOMIC DNA]</scope>
    <source>
        <strain evidence="3">DSM 3922</strain>
    </source>
</reference>
<dbReference type="PANTHER" id="PTHR43539">
    <property type="entry name" value="FLAVIN-BINDING MONOOXYGENASE-LIKE PROTEIN (AFU_ORTHOLOGUE AFUA_4G09220)"/>
    <property type="match status" value="1"/>
</dbReference>
<accession>A0A9E6ZV49</accession>
<dbReference type="EMBL" id="CP080467">
    <property type="protein sequence ID" value="UNO49759.1"/>
    <property type="molecule type" value="Genomic_DNA"/>
</dbReference>
<keyword evidence="1" id="KW-0560">Oxidoreductase</keyword>
<dbReference type="Gene3D" id="3.50.50.60">
    <property type="entry name" value="FAD/NAD(P)-binding domain"/>
    <property type="match status" value="1"/>
</dbReference>
<sequence length="326" mass="36808">MYNVCVIGAGPCGLAVSAELQKHHIHHIVLDKSCIASTIYRFPTQMVFNSTPEKLEIGGVPFYTYGAKPTRHEALTYYRTVVDRLQLPVLQYETVYDVHYDEPSKAYRIRTRTRTGLDHEYFAKAIVIATGYFDNPNWLGVEGEDLPHVSHYYTDAHPYYGQSVVVVGGTNSAAEAVIDLYRIGAKVRLIHRGSELSSKIKPWVQPEIQSLIKNNRIEYYFNSKITRIHPDAVDVETPNGQLQFQVNHVLALTGYHPDMSFLQQLGIHVDAKTGIPAYNEETYETNVSGIYLAGVIVSGYDANRIFIETGRFHGQPIVNDIIKRSM</sequence>
<dbReference type="GO" id="GO:0004497">
    <property type="term" value="F:monooxygenase activity"/>
    <property type="evidence" value="ECO:0007669"/>
    <property type="project" value="TreeGrafter"/>
</dbReference>
<dbReference type="PRINTS" id="PR00469">
    <property type="entry name" value="PNDRDTASEII"/>
</dbReference>
<dbReference type="OrthoDB" id="9778740at2"/>
<dbReference type="PRINTS" id="PR00368">
    <property type="entry name" value="FADPNR"/>
</dbReference>
<dbReference type="InterPro" id="IPR023856">
    <property type="entry name" value="Bdr"/>
</dbReference>
<dbReference type="NCBIfam" id="TIGR04018">
    <property type="entry name" value="Bthiol_YpdA"/>
    <property type="match status" value="1"/>
</dbReference>
<dbReference type="InterPro" id="IPR036188">
    <property type="entry name" value="FAD/NAD-bd_sf"/>
</dbReference>
<dbReference type="eggNOG" id="COG0492">
    <property type="taxonomic scope" value="Bacteria"/>
</dbReference>
<dbReference type="AlphaFoldDB" id="T0BCU1"/>
<dbReference type="RefSeq" id="WP_021298412.1">
    <property type="nucleotide sequence ID" value="NZ_AURB01000190.1"/>
</dbReference>
<dbReference type="STRING" id="1356854.N007_16370"/>
<dbReference type="PANTHER" id="PTHR43539:SF4">
    <property type="entry name" value="BACILLIREDOXIN REDUCTASE BDR"/>
    <property type="match status" value="1"/>
</dbReference>
<organism evidence="2 3">
    <name type="scientific">Alicyclobacillus acidoterrestris (strain ATCC 49025 / DSM 3922 / CIP 106132 / NCIMB 13137 / GD3B)</name>
    <dbReference type="NCBI Taxonomy" id="1356854"/>
    <lineage>
        <taxon>Bacteria</taxon>
        <taxon>Bacillati</taxon>
        <taxon>Bacillota</taxon>
        <taxon>Bacilli</taxon>
        <taxon>Bacillales</taxon>
        <taxon>Alicyclobacillaceae</taxon>
        <taxon>Alicyclobacillus</taxon>
    </lineage>
</organism>